<evidence type="ECO:0000259" key="8">
    <source>
        <dbReference type="Pfam" id="PF23704"/>
    </source>
</evidence>
<feature type="compositionally biased region" description="Basic and acidic residues" evidence="6">
    <location>
        <begin position="1089"/>
        <end position="1099"/>
    </location>
</feature>
<dbReference type="InterPro" id="IPR007309">
    <property type="entry name" value="TFIIIC_Bblock-bd"/>
</dbReference>
<name>A0ABN8RGP1_9CNID</name>
<dbReference type="Pfam" id="PF23704">
    <property type="entry name" value="WHD_GTF3C1_N"/>
    <property type="match status" value="1"/>
</dbReference>
<dbReference type="InterPro" id="IPR056428">
    <property type="entry name" value="WH_GTF3C1"/>
</dbReference>
<feature type="compositionally biased region" description="Basic residues" evidence="6">
    <location>
        <begin position="1054"/>
        <end position="1069"/>
    </location>
</feature>
<feature type="domain" description="General transcription factor 3C polypeptide 1 winged-helix" evidence="8">
    <location>
        <begin position="7"/>
        <end position="64"/>
    </location>
</feature>
<evidence type="ECO:0000256" key="6">
    <source>
        <dbReference type="SAM" id="MobiDB-lite"/>
    </source>
</evidence>
<feature type="compositionally biased region" description="Low complexity" evidence="6">
    <location>
        <begin position="1502"/>
        <end position="1518"/>
    </location>
</feature>
<dbReference type="PANTHER" id="PTHR15180:SF1">
    <property type="entry name" value="GENERAL TRANSCRIPTION FACTOR 3C POLYPEPTIDE 1"/>
    <property type="match status" value="1"/>
</dbReference>
<keyword evidence="5" id="KW-0539">Nucleus</keyword>
<protein>
    <recommendedName>
        <fullName evidence="12">B-block binding subunit of TFIIIC domain-containing protein</fullName>
    </recommendedName>
</protein>
<feature type="compositionally biased region" description="Acidic residues" evidence="6">
    <location>
        <begin position="366"/>
        <end position="388"/>
    </location>
</feature>
<evidence type="ECO:0000256" key="2">
    <source>
        <dbReference type="ARBA" id="ARBA00022553"/>
    </source>
</evidence>
<dbReference type="InterPro" id="IPR056467">
    <property type="entry name" value="eWH_GTF3C1"/>
</dbReference>
<evidence type="ECO:0000256" key="3">
    <source>
        <dbReference type="ARBA" id="ARBA00023125"/>
    </source>
</evidence>
<keyword evidence="4" id="KW-0804">Transcription</keyword>
<gene>
    <name evidence="10" type="ORF">PLOB_00018954</name>
</gene>
<feature type="compositionally biased region" description="Polar residues" evidence="6">
    <location>
        <begin position="1894"/>
        <end position="1906"/>
    </location>
</feature>
<feature type="domain" description="B-block binding subunit of TFIIIC" evidence="7">
    <location>
        <begin position="173"/>
        <end position="255"/>
    </location>
</feature>
<feature type="region of interest" description="Disordered" evidence="6">
    <location>
        <begin position="1024"/>
        <end position="1101"/>
    </location>
</feature>
<evidence type="ECO:0000259" key="7">
    <source>
        <dbReference type="Pfam" id="PF04182"/>
    </source>
</evidence>
<evidence type="ECO:0000256" key="5">
    <source>
        <dbReference type="ARBA" id="ARBA00023242"/>
    </source>
</evidence>
<feature type="compositionally biased region" description="Basic and acidic residues" evidence="6">
    <location>
        <begin position="1909"/>
        <end position="1923"/>
    </location>
</feature>
<feature type="domain" description="GTF3C1 extended winged-helix" evidence="9">
    <location>
        <begin position="548"/>
        <end position="648"/>
    </location>
</feature>
<feature type="region of interest" description="Disordered" evidence="6">
    <location>
        <begin position="662"/>
        <end position="704"/>
    </location>
</feature>
<keyword evidence="11" id="KW-1185">Reference proteome</keyword>
<evidence type="ECO:0000256" key="4">
    <source>
        <dbReference type="ARBA" id="ARBA00023163"/>
    </source>
</evidence>
<feature type="region of interest" description="Disordered" evidence="6">
    <location>
        <begin position="1882"/>
        <end position="1934"/>
    </location>
</feature>
<feature type="region of interest" description="Disordered" evidence="6">
    <location>
        <begin position="312"/>
        <end position="340"/>
    </location>
</feature>
<organism evidence="10 11">
    <name type="scientific">Porites lobata</name>
    <dbReference type="NCBI Taxonomy" id="104759"/>
    <lineage>
        <taxon>Eukaryota</taxon>
        <taxon>Metazoa</taxon>
        <taxon>Cnidaria</taxon>
        <taxon>Anthozoa</taxon>
        <taxon>Hexacorallia</taxon>
        <taxon>Scleractinia</taxon>
        <taxon>Fungiina</taxon>
        <taxon>Poritidae</taxon>
        <taxon>Porites</taxon>
    </lineage>
</organism>
<feature type="compositionally biased region" description="Basic and acidic residues" evidence="6">
    <location>
        <begin position="1669"/>
        <end position="1691"/>
    </location>
</feature>
<evidence type="ECO:0000259" key="9">
    <source>
        <dbReference type="Pfam" id="PF24101"/>
    </source>
</evidence>
<feature type="region of interest" description="Disordered" evidence="6">
    <location>
        <begin position="1450"/>
        <end position="1554"/>
    </location>
</feature>
<keyword evidence="2" id="KW-0597">Phosphoprotein</keyword>
<comment type="subcellular location">
    <subcellularLocation>
        <location evidence="1">Nucleus</location>
    </subcellularLocation>
</comment>
<comment type="caution">
    <text evidence="10">The sequence shown here is derived from an EMBL/GenBank/DDBJ whole genome shotgun (WGS) entry which is preliminary data.</text>
</comment>
<evidence type="ECO:0008006" key="12">
    <source>
        <dbReference type="Google" id="ProtNLM"/>
    </source>
</evidence>
<feature type="region of interest" description="Disordered" evidence="6">
    <location>
        <begin position="1669"/>
        <end position="1699"/>
    </location>
</feature>
<feature type="region of interest" description="Disordered" evidence="6">
    <location>
        <begin position="1835"/>
        <end position="1870"/>
    </location>
</feature>
<dbReference type="Pfam" id="PF04182">
    <property type="entry name" value="B-block_TFIIIC"/>
    <property type="match status" value="1"/>
</dbReference>
<feature type="region of interest" description="Disordered" evidence="6">
    <location>
        <begin position="363"/>
        <end position="402"/>
    </location>
</feature>
<evidence type="ECO:0000313" key="10">
    <source>
        <dbReference type="EMBL" id="CAH3177015.1"/>
    </source>
</evidence>
<dbReference type="Proteomes" id="UP001159405">
    <property type="component" value="Unassembled WGS sequence"/>
</dbReference>
<evidence type="ECO:0000256" key="1">
    <source>
        <dbReference type="ARBA" id="ARBA00004123"/>
    </source>
</evidence>
<sequence>MQALLDCVDEIALDGLDGCPILELWKHLEEKTPPFCLKLDDSAKRFLWKGIVQTKEVEFFVLDEPLAHLFDPKCDSSIDKKILNASNPLDQFQGPLKDSNEFKLVSEQGIKGSCPTYSVRKNVTQEIRSQAKYLDLEAVYQRWGDCLVMVACQELREKTLLGVDIDPNVPIVDLQYCLLEHIGQARYNGRMQRTIASQYMKIDSKTIFHHLKKLRKLRLITMQQLVITTSDQSKPPLKLGVRNFTTNIVRLKRFHVQQHHKYDVLAANLCQLLLDSPNQELPLMDVLKLLSESKSMIKRVRTFLQQAGYVVESDKSGGTGDSGNNESPPEKKKKKKEPGTVTTGIKLKLVKPFVLKSASIWHPSGDEEEDYGDGEDDDDNDDDDDFDDDSIRNHDNDDDYNSNLVAEKPLLNQVYNVIWQAGSRGCTLKKIQSLCRLPFFDVRLFVKKLKSKNLVQEVFEDIAKIRVVWFVATPFVESNTQTVKVKQVQDQLKHIETRALDQTHDQQGLISKEISQPSPSGHPPATASDLLDVRERKPVKGKSLLGERVTYRKLKRRQMVLEYMQSTKVVEGAFPIQKAVMAGEQEEGLEGKIDRKGLLRILDDLISEGLMRQLKTVINHGTASQVAELYLHPSVSNGDSAVLKALEQCRARLRDESFRMAEREEKARQNEERKREQQLRAAKAAEEKEKKKAEKEEREVQKKIAQKREKVPSFKYGFLPRYPRIQILHELIWKLVYGNGTNQKMSSTVENSQVEGNFSENDECLKNLKPMEKVLDEYGKPLQGWFRFCDVFSVMPLVIICKTVDITDEIEGFDEYVLDPVKKYTLLCDLPLPLRSRITEHRKVKSAPLDLLVVMAQMGLITPSLPFPVSHRDIKLFLNKGVKLLDTSVCQPGWYTARPPDGTTSFAVRTHMFTSMAALRSYWSDLKCVCLNTPLGVARNLEEKDIEGRRNTKLVSLAKKEVDENRVDLPPGDQLGAGGLDRRLFAYLPKNWARLVTSLALQKAVQEKERTSLSAPSVIPVAKTGVDTTNKSGSIRGPDQGKKKSFLSLGRAEMKKKAKQQKKKVSRKRKAEDAQKSEGVKKIRTNKAKTSEKKKDRNTHVTAVDEEDKNILARKTCERIQFSAEEDSWLLLFHIALGIMKKESTGFGPSVYMRNILHKQCAASFDKTAPNIHRRILKLMKYPQSQMTVKVCSVECAHDKSFQGFDDPNADFEKTFKEVVKRLRQKFSTSSLSWDGDGTLVASIKELHDKYKVKPLVSKDECLSMSSVIKTVSDINKAALRDQIQIALTTPREIYDAYRVFQMFNSFTKEELTDVFKEMQKNNLVRRRKTIEDPQSSSQFSRSLPFASMTYQLSPLYHRLFLQAFKLVTLHKDCAKFWTRLVKGEQQLSQPSNTATDSCPGSLEVNSKNTCGGDVACFLSLLATNKVYVEMNIPDTILNMDASGCNTNVQQQADEDTVEVSAEATNRENGDVSLQKRNNTDPCQVPKQNKPGADHVSPSTVTSPQSGESGGTSQTTSSVMNKGPDSVTQSYVITESPERTDSGPSTPVKEKPDKRKLLTLSVPSSTVARFTSPYDLASAKESGDFLKCCPETCDVELNTSEVRKVTTVPVASLTYNSFTSRSSRTALMLARGGKDPYVSINQLPARPFNTHDFMTLYHIKNVVRLKDDSDGKVQNEADAERITSSDKEPGRGVRVTSSKVTSLGKTAPLSQDAVNDAVTSPVIVTKSESIEEYLLRMKTGLVFSEVDTALSRDIHHLVDERREFGFPVVQLQEKFYKSHEQDLKSSQYSLDEHVQFLCAAKQMYKVGFYEICLVTSSFVKPWCVTLLKPKSSSKEAPSVIDVESSNSNDEEAGDITSYEEKTEVIGQDNTGLEITGIITEDANTCEGDQPPANPQLSTECSASPSIDSKGADGDNDDNTKDENETTSLSFDPVAGLLSKQTETSGVQKKKSKDRNFDRYSVVCRPWITIDGTSSKHLLRMFREMVLMLILDNPGIPEGQIAKHVFEALRPAALQDILQSLVQDGCIVKHLKQVPPKMALFSPSKRQEPTTTMAYYTPTVNCIFNLATSRKTGYT</sequence>
<dbReference type="Pfam" id="PF24101">
    <property type="entry name" value="WHD_GTF3C1"/>
    <property type="match status" value="1"/>
</dbReference>
<accession>A0ABN8RGP1</accession>
<dbReference type="PANTHER" id="PTHR15180">
    <property type="entry name" value="GENERAL TRANSCRIPTION FACTOR 3C POLYPEPTIDE 1"/>
    <property type="match status" value="1"/>
</dbReference>
<keyword evidence="3" id="KW-0238">DNA-binding</keyword>
<evidence type="ECO:0000313" key="11">
    <source>
        <dbReference type="Proteomes" id="UP001159405"/>
    </source>
</evidence>
<feature type="compositionally biased region" description="Basic and acidic residues" evidence="6">
    <location>
        <begin position="1070"/>
        <end position="1081"/>
    </location>
</feature>
<proteinExistence type="predicted"/>
<dbReference type="InterPro" id="IPR044210">
    <property type="entry name" value="Tfc3-like"/>
</dbReference>
<reference evidence="10 11" key="1">
    <citation type="submission" date="2022-05" db="EMBL/GenBank/DDBJ databases">
        <authorList>
            <consortium name="Genoscope - CEA"/>
            <person name="William W."/>
        </authorList>
    </citation>
    <scope>NUCLEOTIDE SEQUENCE [LARGE SCALE GENOMIC DNA]</scope>
</reference>
<dbReference type="EMBL" id="CALNXK010000220">
    <property type="protein sequence ID" value="CAH3177015.1"/>
    <property type="molecule type" value="Genomic_DNA"/>
</dbReference>